<evidence type="ECO:0000313" key="4">
    <source>
        <dbReference type="Proteomes" id="UP000660262"/>
    </source>
</evidence>
<keyword evidence="1" id="KW-0175">Coiled coil</keyword>
<evidence type="ECO:0000256" key="1">
    <source>
        <dbReference type="SAM" id="Coils"/>
    </source>
</evidence>
<feature type="coiled-coil region" evidence="1">
    <location>
        <begin position="21"/>
        <end position="48"/>
    </location>
</feature>
<gene>
    <name evidence="3" type="ORF">PPROV_000099700</name>
</gene>
<name>A0A830H8A3_9CHLO</name>
<evidence type="ECO:0000256" key="2">
    <source>
        <dbReference type="SAM" id="MobiDB-lite"/>
    </source>
</evidence>
<feature type="compositionally biased region" description="Acidic residues" evidence="2">
    <location>
        <begin position="79"/>
        <end position="90"/>
    </location>
</feature>
<dbReference type="Proteomes" id="UP000660262">
    <property type="component" value="Unassembled WGS sequence"/>
</dbReference>
<proteinExistence type="predicted"/>
<evidence type="ECO:0000313" key="3">
    <source>
        <dbReference type="EMBL" id="GHP02240.1"/>
    </source>
</evidence>
<keyword evidence="4" id="KW-1185">Reference proteome</keyword>
<reference evidence="3" key="1">
    <citation type="submission" date="2020-10" db="EMBL/GenBank/DDBJ databases">
        <title>Unveiling of a novel bifunctional photoreceptor, Dualchrome1, isolated from a cosmopolitan green alga.</title>
        <authorList>
            <person name="Suzuki S."/>
            <person name="Kawachi M."/>
        </authorList>
    </citation>
    <scope>NUCLEOTIDE SEQUENCE</scope>
    <source>
        <strain evidence="3">NIES 2893</strain>
    </source>
</reference>
<accession>A0A830H8A3</accession>
<dbReference type="AlphaFoldDB" id="A0A830H8A3"/>
<dbReference type="EMBL" id="BNJQ01000003">
    <property type="protein sequence ID" value="GHP02240.1"/>
    <property type="molecule type" value="Genomic_DNA"/>
</dbReference>
<sequence length="192" mass="21219">MPFRATEHLLAIAGCLQTTPLSAADGQAESESRKKKQLEAEVDLLVAERLKQVGDATSTSAKHIQLPRFFVKKPKTYAPDDDDDGGGDGDNEPHVTSLFTKATHEEVRRRQAALELDPDELERVWFALRDAAAEEAKKQPDGGDSRYVSYHAFATCRELLSEELGRERVNALLQAGPFLRFEADDSGRVPAL</sequence>
<feature type="region of interest" description="Disordered" evidence="2">
    <location>
        <begin position="75"/>
        <end position="103"/>
    </location>
</feature>
<comment type="caution">
    <text evidence="3">The sequence shown here is derived from an EMBL/GenBank/DDBJ whole genome shotgun (WGS) entry which is preliminary data.</text>
</comment>
<organism evidence="3 4">
    <name type="scientific">Pycnococcus provasolii</name>
    <dbReference type="NCBI Taxonomy" id="41880"/>
    <lineage>
        <taxon>Eukaryota</taxon>
        <taxon>Viridiplantae</taxon>
        <taxon>Chlorophyta</taxon>
        <taxon>Pseudoscourfieldiophyceae</taxon>
        <taxon>Pseudoscourfieldiales</taxon>
        <taxon>Pycnococcaceae</taxon>
        <taxon>Pycnococcus</taxon>
    </lineage>
</organism>
<protein>
    <submittedName>
        <fullName evidence="3">Uncharacterized protein</fullName>
    </submittedName>
</protein>